<evidence type="ECO:0000256" key="1">
    <source>
        <dbReference type="ARBA" id="ARBA00006464"/>
    </source>
</evidence>
<evidence type="ECO:0000313" key="5">
    <source>
        <dbReference type="Proteomes" id="UP000247416"/>
    </source>
</evidence>
<reference evidence="4 5" key="1">
    <citation type="submission" date="2018-06" db="EMBL/GenBank/DDBJ databases">
        <title>Genomic Encyclopedia of Archaeal and Bacterial Type Strains, Phase II (KMG-II): from individual species to whole genera.</title>
        <authorList>
            <person name="Goeker M."/>
        </authorList>
    </citation>
    <scope>NUCLEOTIDE SEQUENCE [LARGE SCALE GENOMIC DNA]</scope>
    <source>
        <strain evidence="4 5">KACC 16626</strain>
    </source>
</reference>
<dbReference type="Pfam" id="PF02397">
    <property type="entry name" value="Bac_transf"/>
    <property type="match status" value="1"/>
</dbReference>
<dbReference type="GO" id="GO:0016780">
    <property type="term" value="F:phosphotransferase activity, for other substituted phosphate groups"/>
    <property type="evidence" value="ECO:0007669"/>
    <property type="project" value="TreeGrafter"/>
</dbReference>
<keyword evidence="2" id="KW-0812">Transmembrane</keyword>
<organism evidence="4 5">
    <name type="scientific">Ureibacillus chungkukjangi</name>
    <dbReference type="NCBI Taxonomy" id="1202712"/>
    <lineage>
        <taxon>Bacteria</taxon>
        <taxon>Bacillati</taxon>
        <taxon>Bacillota</taxon>
        <taxon>Bacilli</taxon>
        <taxon>Bacillales</taxon>
        <taxon>Caryophanaceae</taxon>
        <taxon>Ureibacillus</taxon>
    </lineage>
</organism>
<dbReference type="InterPro" id="IPR003362">
    <property type="entry name" value="Bact_transf"/>
</dbReference>
<protein>
    <submittedName>
        <fullName evidence="4">Lipopolysaccharide/colanic/teichoic acid biosynthesis glycosyltransferase</fullName>
    </submittedName>
</protein>
<evidence type="ECO:0000259" key="3">
    <source>
        <dbReference type="Pfam" id="PF02397"/>
    </source>
</evidence>
<keyword evidence="2" id="KW-0472">Membrane</keyword>
<gene>
    <name evidence="4" type="ORF">BJ095_11225</name>
</gene>
<dbReference type="EMBL" id="QJTJ01000012">
    <property type="protein sequence ID" value="PYF06064.1"/>
    <property type="molecule type" value="Genomic_DNA"/>
</dbReference>
<keyword evidence="5" id="KW-1185">Reference proteome</keyword>
<dbReference type="RefSeq" id="WP_285842039.1">
    <property type="nucleotide sequence ID" value="NZ_JAMAWO010000001.1"/>
</dbReference>
<keyword evidence="4" id="KW-0808">Transferase</keyword>
<feature type="domain" description="Bacterial sugar transferase" evidence="3">
    <location>
        <begin position="35"/>
        <end position="223"/>
    </location>
</feature>
<comment type="similarity">
    <text evidence="1">Belongs to the bacterial sugar transferase family.</text>
</comment>
<evidence type="ECO:0000256" key="2">
    <source>
        <dbReference type="SAM" id="Phobius"/>
    </source>
</evidence>
<dbReference type="PANTHER" id="PTHR30576:SF10">
    <property type="entry name" value="SLL5057 PROTEIN"/>
    <property type="match status" value="1"/>
</dbReference>
<dbReference type="Proteomes" id="UP000247416">
    <property type="component" value="Unassembled WGS sequence"/>
</dbReference>
<dbReference type="AlphaFoldDB" id="A0A318TN87"/>
<comment type="caution">
    <text evidence="4">The sequence shown here is derived from an EMBL/GenBank/DDBJ whole genome shotgun (WGS) entry which is preliminary data.</text>
</comment>
<proteinExistence type="inferred from homology"/>
<dbReference type="PANTHER" id="PTHR30576">
    <property type="entry name" value="COLANIC BIOSYNTHESIS UDP-GLUCOSE LIPID CARRIER TRANSFERASE"/>
    <property type="match status" value="1"/>
</dbReference>
<feature type="transmembrane region" description="Helical" evidence="2">
    <location>
        <begin position="40"/>
        <end position="61"/>
    </location>
</feature>
<accession>A0A318TN87</accession>
<evidence type="ECO:0000313" key="4">
    <source>
        <dbReference type="EMBL" id="PYF06064.1"/>
    </source>
</evidence>
<keyword evidence="2" id="KW-1133">Transmembrane helix</keyword>
<name>A0A318TN87_9BACL</name>
<sequence length="229" mass="26287">MDISTIHETDSKKNHNNKSVEPIVIKNNLLYFITKRMMDICLSIIGLIVLSPLLLFVSILLKFEDKNGSVIFKQLRTGKDGCEFYMYKFRSMVSNAEAIKGELLGENEATGPVFKMKDDPRVTKVGRLIRKTSIDELPQLINVLRGEMSLVGPRPPLPDEVAEYNAYEMQRLRVKPGLTCYWQVGGRSSLDFEQWIELDLKYIRERNTLVDVLLIFKTVFVLFGSKNAY</sequence>